<evidence type="ECO:0000256" key="2">
    <source>
        <dbReference type="SAM" id="MobiDB-lite"/>
    </source>
</evidence>
<keyword evidence="4" id="KW-1185">Reference proteome</keyword>
<sequence length="352" mass="38980">MAINMQDQIDLLKSQLAEYQAEIPVNENKVNALLNRISELEYEMAQQQHAQQIREQEIQEKVEADEIKFNVPGVDFTQLPSELIQLIDAIVHADRKRIYLEEAAKTDELTAKHKDELATANNEVANYKSQVDNLQGIISTGKSAIENIARENRELHDQVGSVKIENEDLQKKLANAAAQLEENAKEIERLNSQIEDYQKAKVFGEVKAQQIIDVTPEETSTMQNLVNSITKKYVNVTPIGGNWHEATAEDGTKTVVHASELPSLETQGSPFRNDSETNVTNNQLPVAQTVENVGGSFPIILPPSIPTVEAGGSQGQQPNQPMAQEATVTTSQLEERLAQFASEYGLVKSNVA</sequence>
<gene>
    <name evidence="3" type="ORF">CF651_22990</name>
</gene>
<name>A0A229UKT4_9BACL</name>
<accession>A0A229UKT4</accession>
<dbReference type="EMBL" id="NMQW01000036">
    <property type="protein sequence ID" value="OXM83981.1"/>
    <property type="molecule type" value="Genomic_DNA"/>
</dbReference>
<feature type="compositionally biased region" description="Polar residues" evidence="2">
    <location>
        <begin position="315"/>
        <end position="329"/>
    </location>
</feature>
<evidence type="ECO:0000313" key="4">
    <source>
        <dbReference type="Proteomes" id="UP000215509"/>
    </source>
</evidence>
<proteinExistence type="predicted"/>
<dbReference type="RefSeq" id="WP_094017227.1">
    <property type="nucleotide sequence ID" value="NZ_NMQW01000036.1"/>
</dbReference>
<protein>
    <submittedName>
        <fullName evidence="3">Uncharacterized protein</fullName>
    </submittedName>
</protein>
<comment type="caution">
    <text evidence="3">The sequence shown here is derived from an EMBL/GenBank/DDBJ whole genome shotgun (WGS) entry which is preliminary data.</text>
</comment>
<dbReference type="Gene3D" id="1.10.287.1490">
    <property type="match status" value="1"/>
</dbReference>
<feature type="coiled-coil region" evidence="1">
    <location>
        <begin position="2"/>
        <end position="50"/>
    </location>
</feature>
<organism evidence="3 4">
    <name type="scientific">Paenibacillus rigui</name>
    <dbReference type="NCBI Taxonomy" id="554312"/>
    <lineage>
        <taxon>Bacteria</taxon>
        <taxon>Bacillati</taxon>
        <taxon>Bacillota</taxon>
        <taxon>Bacilli</taxon>
        <taxon>Bacillales</taxon>
        <taxon>Paenibacillaceae</taxon>
        <taxon>Paenibacillus</taxon>
    </lineage>
</organism>
<dbReference type="OrthoDB" id="9948171at2"/>
<feature type="region of interest" description="Disordered" evidence="2">
    <location>
        <begin position="308"/>
        <end position="329"/>
    </location>
</feature>
<dbReference type="AlphaFoldDB" id="A0A229UKT4"/>
<evidence type="ECO:0000256" key="1">
    <source>
        <dbReference type="SAM" id="Coils"/>
    </source>
</evidence>
<reference evidence="3 4" key="1">
    <citation type="submission" date="2017-07" db="EMBL/GenBank/DDBJ databases">
        <title>Genome sequencing and assembly of Paenibacillus rigui.</title>
        <authorList>
            <person name="Mayilraj S."/>
        </authorList>
    </citation>
    <scope>NUCLEOTIDE SEQUENCE [LARGE SCALE GENOMIC DNA]</scope>
    <source>
        <strain evidence="3 4">JCM 16352</strain>
    </source>
</reference>
<evidence type="ECO:0000313" key="3">
    <source>
        <dbReference type="EMBL" id="OXM83981.1"/>
    </source>
</evidence>
<dbReference type="Proteomes" id="UP000215509">
    <property type="component" value="Unassembled WGS sequence"/>
</dbReference>
<feature type="coiled-coil region" evidence="1">
    <location>
        <begin position="110"/>
        <end position="200"/>
    </location>
</feature>
<keyword evidence="1" id="KW-0175">Coiled coil</keyword>